<keyword evidence="2" id="KW-0808">Transferase</keyword>
<dbReference type="EC" id="2.4.-.-" evidence="2"/>
<name>A0ABV6ZYW1_9PROT</name>
<reference evidence="3" key="1">
    <citation type="journal article" date="2019" name="Int. J. Syst. Evol. Microbiol.">
        <title>The Global Catalogue of Microorganisms (GCM) 10K type strain sequencing project: providing services to taxonomists for standard genome sequencing and annotation.</title>
        <authorList>
            <consortium name="The Broad Institute Genomics Platform"/>
            <consortium name="The Broad Institute Genome Sequencing Center for Infectious Disease"/>
            <person name="Wu L."/>
            <person name="Ma J."/>
        </authorList>
    </citation>
    <scope>NUCLEOTIDE SEQUENCE [LARGE SCALE GENOMIC DNA]</scope>
    <source>
        <strain evidence="3">KCTC 52487</strain>
    </source>
</reference>
<dbReference type="GO" id="GO:0016757">
    <property type="term" value="F:glycosyltransferase activity"/>
    <property type="evidence" value="ECO:0007669"/>
    <property type="project" value="UniProtKB-KW"/>
</dbReference>
<comment type="caution">
    <text evidence="2">The sequence shown here is derived from an EMBL/GenBank/DDBJ whole genome shotgun (WGS) entry which is preliminary data.</text>
</comment>
<keyword evidence="3" id="KW-1185">Reference proteome</keyword>
<keyword evidence="2" id="KW-0328">Glycosyltransferase</keyword>
<accession>A0ABV6ZYW1</accession>
<dbReference type="PANTHER" id="PTHR43179:SF7">
    <property type="entry name" value="RHAMNOSYLTRANSFERASE WBBL"/>
    <property type="match status" value="1"/>
</dbReference>
<dbReference type="RefSeq" id="WP_343164748.1">
    <property type="nucleotide sequence ID" value="NZ_JBHRSV010000020.1"/>
</dbReference>
<gene>
    <name evidence="2" type="ORF">ACFOOR_10895</name>
</gene>
<dbReference type="InterPro" id="IPR001173">
    <property type="entry name" value="Glyco_trans_2-like"/>
</dbReference>
<protein>
    <submittedName>
        <fullName evidence="2">Glycosyltransferase family 2 protein</fullName>
        <ecNumber evidence="2">2.4.-.-</ecNumber>
    </submittedName>
</protein>
<evidence type="ECO:0000313" key="3">
    <source>
        <dbReference type="Proteomes" id="UP001595379"/>
    </source>
</evidence>
<dbReference type="Proteomes" id="UP001595379">
    <property type="component" value="Unassembled WGS sequence"/>
</dbReference>
<dbReference type="SUPFAM" id="SSF53448">
    <property type="entry name" value="Nucleotide-diphospho-sugar transferases"/>
    <property type="match status" value="1"/>
</dbReference>
<proteinExistence type="predicted"/>
<dbReference type="Gene3D" id="3.90.550.10">
    <property type="entry name" value="Spore Coat Polysaccharide Biosynthesis Protein SpsA, Chain A"/>
    <property type="match status" value="1"/>
</dbReference>
<evidence type="ECO:0000259" key="1">
    <source>
        <dbReference type="Pfam" id="PF00535"/>
    </source>
</evidence>
<dbReference type="InterPro" id="IPR029044">
    <property type="entry name" value="Nucleotide-diphossugar_trans"/>
</dbReference>
<sequence>MAASSATSPDTEIALDVPSGRVRIEVSNRHGGPVHLGLQVFDSDSGALAALIPMRMEAGESRRINGLPCPGAIRIVPLVTPAGARLNFRVEACAAMYAGLRDLARVIGLEGAKRPARSRATLATPRWLDPAPTLKTGTKISVIIPTRDRLDLLKQAIATAFDAAQWPDRELVVVDNGSVEADTLAYLKGLDARSDAIVVRDGGDFNFSRLINSGTSAATGDVFVLLNNDVIGGDPRWLGRLAAWAMKRGIGAAGALLTYPDGTIQHAGIKVGVHGLTDHVMTRHRVKGPYTERARRIDAVTGACLATSRKVFEALGGFEENFAVEMSDVDYCLRAERAGLINVFEPAARLGHLESQSRGAPSPRVLEDRAEFIRVWGERLLKGAR</sequence>
<organism evidence="2 3">
    <name type="scientific">Hyphobacterium vulgare</name>
    <dbReference type="NCBI Taxonomy" id="1736751"/>
    <lineage>
        <taxon>Bacteria</taxon>
        <taxon>Pseudomonadati</taxon>
        <taxon>Pseudomonadota</taxon>
        <taxon>Alphaproteobacteria</taxon>
        <taxon>Maricaulales</taxon>
        <taxon>Maricaulaceae</taxon>
        <taxon>Hyphobacterium</taxon>
    </lineage>
</organism>
<dbReference type="PANTHER" id="PTHR43179">
    <property type="entry name" value="RHAMNOSYLTRANSFERASE WBBL"/>
    <property type="match status" value="1"/>
</dbReference>
<dbReference type="EMBL" id="JBHRSV010000020">
    <property type="protein sequence ID" value="MFC2926612.1"/>
    <property type="molecule type" value="Genomic_DNA"/>
</dbReference>
<evidence type="ECO:0000313" key="2">
    <source>
        <dbReference type="EMBL" id="MFC2926612.1"/>
    </source>
</evidence>
<feature type="domain" description="Glycosyltransferase 2-like" evidence="1">
    <location>
        <begin position="141"/>
        <end position="265"/>
    </location>
</feature>
<dbReference type="Pfam" id="PF00535">
    <property type="entry name" value="Glycos_transf_2"/>
    <property type="match status" value="1"/>
</dbReference>